<comment type="caution">
    <text evidence="2">The sequence shown here is derived from an EMBL/GenBank/DDBJ whole genome shotgun (WGS) entry which is preliminary data.</text>
</comment>
<feature type="transmembrane region" description="Helical" evidence="1">
    <location>
        <begin position="12"/>
        <end position="34"/>
    </location>
</feature>
<feature type="transmembrane region" description="Helical" evidence="1">
    <location>
        <begin position="83"/>
        <end position="103"/>
    </location>
</feature>
<gene>
    <name evidence="2" type="ORF">SAMN05444001_10349</name>
</gene>
<protein>
    <submittedName>
        <fullName evidence="2">Uncharacterized protein</fullName>
    </submittedName>
</protein>
<organism evidence="2 3">
    <name type="scientific">Parabacteroides chinchillae</name>
    <dbReference type="NCBI Taxonomy" id="871327"/>
    <lineage>
        <taxon>Bacteria</taxon>
        <taxon>Pseudomonadati</taxon>
        <taxon>Bacteroidota</taxon>
        <taxon>Bacteroidia</taxon>
        <taxon>Bacteroidales</taxon>
        <taxon>Tannerellaceae</taxon>
        <taxon>Parabacteroides</taxon>
    </lineage>
</organism>
<sequence length="157" mass="17367">MAVTKIRKISSWTLLVCSVITIIVLGMFFGGGVVDPTADNKEYVYTGLLLDWTYVIFIVTIICMAFFAIWQFISILKSNPKSALMSLLVIALFAVLFIITYSMGDGTPLTGLNADSQSYNIPFWLKVTDMWIQSAIALFILIIVAVLGGSVKKILNR</sequence>
<evidence type="ECO:0000313" key="2">
    <source>
        <dbReference type="EMBL" id="SEF59387.1"/>
    </source>
</evidence>
<dbReference type="AlphaFoldDB" id="A0A8G2BUN3"/>
<dbReference type="Proteomes" id="UP000236725">
    <property type="component" value="Unassembled WGS sequence"/>
</dbReference>
<proteinExistence type="predicted"/>
<name>A0A8G2BUN3_9BACT</name>
<evidence type="ECO:0000313" key="3">
    <source>
        <dbReference type="Proteomes" id="UP000236725"/>
    </source>
</evidence>
<keyword evidence="1" id="KW-0812">Transmembrane</keyword>
<dbReference type="EMBL" id="FNVS01000003">
    <property type="protein sequence ID" value="SEF59387.1"/>
    <property type="molecule type" value="Genomic_DNA"/>
</dbReference>
<accession>A0A8G2BUN3</accession>
<evidence type="ECO:0000256" key="1">
    <source>
        <dbReference type="SAM" id="Phobius"/>
    </source>
</evidence>
<keyword evidence="1" id="KW-1133">Transmembrane helix</keyword>
<feature type="transmembrane region" description="Helical" evidence="1">
    <location>
        <begin position="54"/>
        <end position="76"/>
    </location>
</feature>
<keyword evidence="3" id="KW-1185">Reference proteome</keyword>
<dbReference type="RefSeq" id="WP_103982561.1">
    <property type="nucleotide sequence ID" value="NZ_FNVS01000003.1"/>
</dbReference>
<keyword evidence="1" id="KW-0472">Membrane</keyword>
<reference evidence="2 3" key="1">
    <citation type="submission" date="2016-10" db="EMBL/GenBank/DDBJ databases">
        <authorList>
            <person name="Varghese N."/>
            <person name="Submissions S."/>
        </authorList>
    </citation>
    <scope>NUCLEOTIDE SEQUENCE [LARGE SCALE GENOMIC DNA]</scope>
    <source>
        <strain evidence="2 3">DSM 29073</strain>
    </source>
</reference>
<feature type="transmembrane region" description="Helical" evidence="1">
    <location>
        <begin position="130"/>
        <end position="151"/>
    </location>
</feature>